<dbReference type="SUPFAM" id="SSF51735">
    <property type="entry name" value="NAD(P)-binding Rossmann-fold domains"/>
    <property type="match status" value="1"/>
</dbReference>
<evidence type="ECO:0000256" key="1">
    <source>
        <dbReference type="ARBA" id="ARBA00006484"/>
    </source>
</evidence>
<name>A0A553UHE0_9DEIO</name>
<comment type="similarity">
    <text evidence="1">Belongs to the short-chain dehydrogenases/reductases (SDR) family.</text>
</comment>
<evidence type="ECO:0000259" key="3">
    <source>
        <dbReference type="SMART" id="SM01007"/>
    </source>
</evidence>
<dbReference type="SMART" id="SM01007">
    <property type="entry name" value="Aldolase_II"/>
    <property type="match status" value="1"/>
</dbReference>
<dbReference type="Proteomes" id="UP000316092">
    <property type="component" value="Unassembled WGS sequence"/>
</dbReference>
<keyword evidence="5" id="KW-1185">Reference proteome</keyword>
<dbReference type="RefSeq" id="WP_143722118.1">
    <property type="nucleotide sequence ID" value="NZ_VKDB01000039.1"/>
</dbReference>
<dbReference type="Gene3D" id="3.40.50.720">
    <property type="entry name" value="NAD(P)-binding Rossmann-like Domain"/>
    <property type="match status" value="1"/>
</dbReference>
<dbReference type="Pfam" id="PF13561">
    <property type="entry name" value="adh_short_C2"/>
    <property type="match status" value="1"/>
</dbReference>
<evidence type="ECO:0000313" key="4">
    <source>
        <dbReference type="EMBL" id="TSA79630.1"/>
    </source>
</evidence>
<dbReference type="Gene3D" id="3.40.225.10">
    <property type="entry name" value="Class II aldolase/adducin N-terminal domain"/>
    <property type="match status" value="1"/>
</dbReference>
<dbReference type="PANTHER" id="PTHR24321:SF14">
    <property type="entry name" value="SHORT-CHAIN TYPE DEHYDROGENASE_REDUCTASE BLR2146-RELATED"/>
    <property type="match status" value="1"/>
</dbReference>
<evidence type="ECO:0000313" key="5">
    <source>
        <dbReference type="Proteomes" id="UP000316092"/>
    </source>
</evidence>
<organism evidence="4 5">
    <name type="scientific">Deinococcus detaillensis</name>
    <dbReference type="NCBI Taxonomy" id="2592048"/>
    <lineage>
        <taxon>Bacteria</taxon>
        <taxon>Thermotogati</taxon>
        <taxon>Deinococcota</taxon>
        <taxon>Deinococci</taxon>
        <taxon>Deinococcales</taxon>
        <taxon>Deinococcaceae</taxon>
        <taxon>Deinococcus</taxon>
    </lineage>
</organism>
<dbReference type="InterPro" id="IPR001303">
    <property type="entry name" value="Aldolase_II/adducin_N"/>
</dbReference>
<dbReference type="InterPro" id="IPR036291">
    <property type="entry name" value="NAD(P)-bd_dom_sf"/>
</dbReference>
<dbReference type="AlphaFoldDB" id="A0A553UHE0"/>
<dbReference type="PRINTS" id="PR00081">
    <property type="entry name" value="GDHRDH"/>
</dbReference>
<comment type="caution">
    <text evidence="4">The sequence shown here is derived from an EMBL/GenBank/DDBJ whole genome shotgun (WGS) entry which is preliminary data.</text>
</comment>
<dbReference type="GO" id="GO:0016491">
    <property type="term" value="F:oxidoreductase activity"/>
    <property type="evidence" value="ECO:0007669"/>
    <property type="project" value="UniProtKB-KW"/>
</dbReference>
<dbReference type="PROSITE" id="PS00061">
    <property type="entry name" value="ADH_SHORT"/>
    <property type="match status" value="1"/>
</dbReference>
<proteinExistence type="inferred from homology"/>
<dbReference type="InterPro" id="IPR036409">
    <property type="entry name" value="Aldolase_II/adducin_N_sf"/>
</dbReference>
<dbReference type="InterPro" id="IPR020904">
    <property type="entry name" value="Sc_DH/Rdtase_CS"/>
</dbReference>
<keyword evidence="2" id="KW-0560">Oxidoreductase</keyword>
<dbReference type="SUPFAM" id="SSF53639">
    <property type="entry name" value="AraD/HMP-PK domain-like"/>
    <property type="match status" value="1"/>
</dbReference>
<dbReference type="NCBIfam" id="NF006196">
    <property type="entry name" value="PRK08324.2-4"/>
    <property type="match status" value="1"/>
</dbReference>
<dbReference type="PANTHER" id="PTHR24321">
    <property type="entry name" value="DEHYDROGENASES, SHORT CHAIN"/>
    <property type="match status" value="1"/>
</dbReference>
<accession>A0A553UHE0</accession>
<protein>
    <submittedName>
        <fullName evidence="4">Bifunctional aldolase/short-chain dehydrogenase</fullName>
    </submittedName>
</protein>
<evidence type="ECO:0000256" key="2">
    <source>
        <dbReference type="ARBA" id="ARBA00023002"/>
    </source>
</evidence>
<dbReference type="InterPro" id="IPR002347">
    <property type="entry name" value="SDR_fam"/>
</dbReference>
<feature type="domain" description="Class II aldolase/adducin N-terminal" evidence="3">
    <location>
        <begin position="19"/>
        <end position="220"/>
    </location>
</feature>
<reference evidence="4 5" key="1">
    <citation type="submission" date="2019-07" db="EMBL/GenBank/DDBJ databases">
        <title>Deinococcus detaillus sp. nov., isolated from humus soil in Antarctica.</title>
        <authorList>
            <person name="Zhang K."/>
        </authorList>
    </citation>
    <scope>NUCLEOTIDE SEQUENCE [LARGE SCALE GENOMIC DNA]</scope>
    <source>
        <strain evidence="4 5">H1</strain>
    </source>
</reference>
<gene>
    <name evidence="4" type="ORF">FNU79_17695</name>
</gene>
<dbReference type="Pfam" id="PF00596">
    <property type="entry name" value="Aldolase_II"/>
    <property type="match status" value="1"/>
</dbReference>
<dbReference type="EMBL" id="VKDB01000039">
    <property type="protein sequence ID" value="TSA79630.1"/>
    <property type="molecule type" value="Genomic_DNA"/>
</dbReference>
<dbReference type="OrthoDB" id="9774430at2"/>
<dbReference type="FunFam" id="3.40.50.720:FF:000084">
    <property type="entry name" value="Short-chain dehydrogenase reductase"/>
    <property type="match status" value="1"/>
</dbReference>
<sequence>MNSLWEEREFAAAAGALGQRVYTSRLLGREPDLVLHGGGNTSVKTVETTLLGDEVQTLWVKGSGWDLATITERGFTPLRLDALRRLAELETLSDLDMARELSLAKLDPAAPAPSVEAILHGVLPARFVDHTHADAFVTLSNTPSGEALVSELYGEDVLIVPYVMPGFALARSAWQLYREQARASTVGLALLGHGLFTFGDTAQEAYERMIALVSRAEEYLARHVTLPVAVPVAPPAPQLRQEIAALRRDVSHVAGRPMLLMTHQDDAAMAYAQRADLPALAGLGPATPDHVIRTRRLPLIGRDVEAYAQAIRSEFAALSPRSATPLTMLDPAPRVVLDPAFGLGAVGTSASAARIVEDIARHTLAMIQRADALGGWRPRPAADIFEVEYWSLEQAKLQNGPLSAEFSGEVALVTGAASGIGRACVDALLKRGAAVIGLDIQDTVAQVSSTAGYLGLQVNLTDEVAVEAALERAARQFGGLDMLILNAGVFPASRSIAELNTAEWERVLGVNLTSNLTLLRLAHPLLKLAPKGGRVVVNASKNVPAPGPGAAAYSASKAALTQLARVAALEWGADGIRVNVLHPNAVFDTGIWTPEVLEKRAHSYGLSVDAYRRNNVLGVEVTSRDVAELACTLCGAAFSRTTGAQIPVDGGNERVI</sequence>